<proteinExistence type="predicted"/>
<protein>
    <recommendedName>
        <fullName evidence="3">Granulins domain-containing protein</fullName>
    </recommendedName>
</protein>
<accession>A0ABN9VYZ0</accession>
<sequence>PERGPRQGRCGVPAAVGAASLLVAGALAAALSGRPAPSPPARASAADALGLVGFAGGAEGRRPALRALSNKSNATNATNTTNATLSREEMLNQLIDKLEGLHKTLDRVDNMARLMVEGYHLGGLIYCYDLNATVCGNPNDLRSLNATGSICCAPTATCCGKPTAQICCGEGNTCCPNGLCVQKPEHCLTQ</sequence>
<feature type="non-terminal residue" evidence="1">
    <location>
        <position position="1"/>
    </location>
</feature>
<evidence type="ECO:0008006" key="3">
    <source>
        <dbReference type="Google" id="ProtNLM"/>
    </source>
</evidence>
<evidence type="ECO:0000313" key="1">
    <source>
        <dbReference type="EMBL" id="CAK0878445.1"/>
    </source>
</evidence>
<comment type="caution">
    <text evidence="1">The sequence shown here is derived from an EMBL/GenBank/DDBJ whole genome shotgun (WGS) entry which is preliminary data.</text>
</comment>
<dbReference type="EMBL" id="CAUYUJ010017848">
    <property type="protein sequence ID" value="CAK0878445.1"/>
    <property type="molecule type" value="Genomic_DNA"/>
</dbReference>
<organism evidence="1 2">
    <name type="scientific">Prorocentrum cordatum</name>
    <dbReference type="NCBI Taxonomy" id="2364126"/>
    <lineage>
        <taxon>Eukaryota</taxon>
        <taxon>Sar</taxon>
        <taxon>Alveolata</taxon>
        <taxon>Dinophyceae</taxon>
        <taxon>Prorocentrales</taxon>
        <taxon>Prorocentraceae</taxon>
        <taxon>Prorocentrum</taxon>
    </lineage>
</organism>
<dbReference type="Proteomes" id="UP001189429">
    <property type="component" value="Unassembled WGS sequence"/>
</dbReference>
<gene>
    <name evidence="1" type="ORF">PCOR1329_LOCUS62205</name>
</gene>
<name>A0ABN9VYZ0_9DINO</name>
<keyword evidence="2" id="KW-1185">Reference proteome</keyword>
<reference evidence="1" key="1">
    <citation type="submission" date="2023-10" db="EMBL/GenBank/DDBJ databases">
        <authorList>
            <person name="Chen Y."/>
            <person name="Shah S."/>
            <person name="Dougan E. K."/>
            <person name="Thang M."/>
            <person name="Chan C."/>
        </authorList>
    </citation>
    <scope>NUCLEOTIDE SEQUENCE [LARGE SCALE GENOMIC DNA]</scope>
</reference>
<evidence type="ECO:0000313" key="2">
    <source>
        <dbReference type="Proteomes" id="UP001189429"/>
    </source>
</evidence>